<dbReference type="GO" id="GO:0015920">
    <property type="term" value="P:lipopolysaccharide transport"/>
    <property type="evidence" value="ECO:0007669"/>
    <property type="project" value="TreeGrafter"/>
</dbReference>
<keyword evidence="1" id="KW-0732">Signal</keyword>
<gene>
    <name evidence="6" type="primary">lptE</name>
    <name evidence="8" type="ORF">SAMN05216381_1254</name>
</gene>
<comment type="subunit">
    <text evidence="6">Component of the lipopolysaccharide transport and assembly complex. Interacts with LptD.</text>
</comment>
<comment type="function">
    <text evidence="6">Together with LptD, is involved in the assembly of lipopolysaccharide (LPS) at the surface of the outer membrane. Required for the proper assembly of LptD. Binds LPS and may serve as the LPS recognition site at the outer membrane.</text>
</comment>
<dbReference type="GO" id="GO:0009279">
    <property type="term" value="C:cell outer membrane"/>
    <property type="evidence" value="ECO:0007669"/>
    <property type="project" value="UniProtKB-UniRule"/>
</dbReference>
<evidence type="ECO:0000256" key="3">
    <source>
        <dbReference type="ARBA" id="ARBA00023139"/>
    </source>
</evidence>
<evidence type="ECO:0000256" key="2">
    <source>
        <dbReference type="ARBA" id="ARBA00023136"/>
    </source>
</evidence>
<keyword evidence="3" id="KW-0564">Palmitate</keyword>
<accession>A0A1G7JU89</accession>
<dbReference type="PANTHER" id="PTHR38098">
    <property type="entry name" value="LPS-ASSEMBLY LIPOPROTEIN LPTE"/>
    <property type="match status" value="1"/>
</dbReference>
<organism evidence="8 9">
    <name type="scientific">Phytopseudomonas seleniipraecipitans</name>
    <dbReference type="NCBI Taxonomy" id="640205"/>
    <lineage>
        <taxon>Bacteria</taxon>
        <taxon>Pseudomonadati</taxon>
        <taxon>Pseudomonadota</taxon>
        <taxon>Gammaproteobacteria</taxon>
        <taxon>Pseudomonadales</taxon>
        <taxon>Pseudomonadaceae</taxon>
        <taxon>Phytopseudomonas</taxon>
    </lineage>
</organism>
<dbReference type="STRING" id="640205.SAMN05216381_1254"/>
<sequence>MLPTLGQRIGNAGTRACPCWPAEPAGQGDNEMIKRNLLVIGLAALLGACGFQLRGTGDVQFALKELEVSARDSYGDTVRDVRDVLENNGVRVFPGAAYKLYLANEQENQRSASYTSSARSVEYERTLTLNYEIRGAKDLLLLSNQLEVQSYYVQDSNNLISNDQESAQLRTEMRRDLVQQLAQRLQQITPDQLDALQQTAEAKAKAEADAIEAARQREAAQPQQSPIELPVQ</sequence>
<reference evidence="8 9" key="1">
    <citation type="submission" date="2016-10" db="EMBL/GenBank/DDBJ databases">
        <authorList>
            <person name="de Groot N.N."/>
        </authorList>
    </citation>
    <scope>NUCLEOTIDE SEQUENCE [LARGE SCALE GENOMIC DNA]</scope>
    <source>
        <strain evidence="8 9">LMG 25475</strain>
    </source>
</reference>
<dbReference type="AlphaFoldDB" id="A0A1G7JU89"/>
<feature type="region of interest" description="Disordered" evidence="7">
    <location>
        <begin position="207"/>
        <end position="232"/>
    </location>
</feature>
<comment type="similarity">
    <text evidence="6">Belongs to the LptE lipoprotein family.</text>
</comment>
<evidence type="ECO:0000256" key="6">
    <source>
        <dbReference type="HAMAP-Rule" id="MF_01186"/>
    </source>
</evidence>
<evidence type="ECO:0000313" key="9">
    <source>
        <dbReference type="Proteomes" id="UP000243378"/>
    </source>
</evidence>
<dbReference type="GO" id="GO:0001530">
    <property type="term" value="F:lipopolysaccharide binding"/>
    <property type="evidence" value="ECO:0007669"/>
    <property type="project" value="TreeGrafter"/>
</dbReference>
<dbReference type="Proteomes" id="UP000243378">
    <property type="component" value="Unassembled WGS sequence"/>
</dbReference>
<dbReference type="EMBL" id="FNBM01000002">
    <property type="protein sequence ID" value="SDF28354.1"/>
    <property type="molecule type" value="Genomic_DNA"/>
</dbReference>
<name>A0A1G7JU89_9GAMM</name>
<dbReference type="GO" id="GO:1990351">
    <property type="term" value="C:transporter complex"/>
    <property type="evidence" value="ECO:0007669"/>
    <property type="project" value="TreeGrafter"/>
</dbReference>
<dbReference type="InterPro" id="IPR007485">
    <property type="entry name" value="LPS_assembly_LptE"/>
</dbReference>
<evidence type="ECO:0000313" key="8">
    <source>
        <dbReference type="EMBL" id="SDF28354.1"/>
    </source>
</evidence>
<evidence type="ECO:0000256" key="1">
    <source>
        <dbReference type="ARBA" id="ARBA00022729"/>
    </source>
</evidence>
<dbReference type="HAMAP" id="MF_01186">
    <property type="entry name" value="LPS_assembly_LptE"/>
    <property type="match status" value="1"/>
</dbReference>
<keyword evidence="4 6" id="KW-0998">Cell outer membrane</keyword>
<keyword evidence="2 6" id="KW-0472">Membrane</keyword>
<evidence type="ECO:0000256" key="7">
    <source>
        <dbReference type="SAM" id="MobiDB-lite"/>
    </source>
</evidence>
<dbReference type="Pfam" id="PF04390">
    <property type="entry name" value="LptE"/>
    <property type="match status" value="1"/>
</dbReference>
<dbReference type="Gene3D" id="3.30.160.150">
    <property type="entry name" value="Lipoprotein like domain"/>
    <property type="match status" value="1"/>
</dbReference>
<protein>
    <recommendedName>
        <fullName evidence="6">LPS-assembly lipoprotein LptE</fullName>
    </recommendedName>
</protein>
<evidence type="ECO:0000256" key="5">
    <source>
        <dbReference type="ARBA" id="ARBA00023288"/>
    </source>
</evidence>
<proteinExistence type="inferred from homology"/>
<evidence type="ECO:0000256" key="4">
    <source>
        <dbReference type="ARBA" id="ARBA00023237"/>
    </source>
</evidence>
<keyword evidence="5 8" id="KW-0449">Lipoprotein</keyword>
<dbReference type="PANTHER" id="PTHR38098:SF1">
    <property type="entry name" value="LPS-ASSEMBLY LIPOPROTEIN LPTE"/>
    <property type="match status" value="1"/>
</dbReference>
<feature type="compositionally biased region" description="Basic and acidic residues" evidence="7">
    <location>
        <begin position="207"/>
        <end position="218"/>
    </location>
</feature>
<dbReference type="GO" id="GO:0043165">
    <property type="term" value="P:Gram-negative-bacterium-type cell outer membrane assembly"/>
    <property type="evidence" value="ECO:0007669"/>
    <property type="project" value="UniProtKB-UniRule"/>
</dbReference>